<evidence type="ECO:0000256" key="2">
    <source>
        <dbReference type="SAM" id="Phobius"/>
    </source>
</evidence>
<keyword evidence="2" id="KW-0812">Transmembrane</keyword>
<sequence length="76" mass="7764">MNWKFLAGVLLGFAIGFGCRWLGIPVPAPPVLVGALLVVAMTLGYVIADRFPATRSAQHAGDCGGPTGQTKGGAKP</sequence>
<gene>
    <name evidence="3" type="ORF">AAD027_06505</name>
</gene>
<protein>
    <submittedName>
        <fullName evidence="3">DUF1427 family protein</fullName>
    </submittedName>
</protein>
<keyword evidence="2" id="KW-1133">Transmembrane helix</keyword>
<evidence type="ECO:0000313" key="4">
    <source>
        <dbReference type="Proteomes" id="UP001459204"/>
    </source>
</evidence>
<keyword evidence="2" id="KW-0472">Membrane</keyword>
<evidence type="ECO:0000313" key="3">
    <source>
        <dbReference type="EMBL" id="MEL1264024.1"/>
    </source>
</evidence>
<dbReference type="Proteomes" id="UP001459204">
    <property type="component" value="Unassembled WGS sequence"/>
</dbReference>
<accession>A0ABU9IYK5</accession>
<evidence type="ECO:0000256" key="1">
    <source>
        <dbReference type="SAM" id="MobiDB-lite"/>
    </source>
</evidence>
<keyword evidence="4" id="KW-1185">Reference proteome</keyword>
<comment type="caution">
    <text evidence="3">The sequence shown here is derived from an EMBL/GenBank/DDBJ whole genome shotgun (WGS) entry which is preliminary data.</text>
</comment>
<feature type="region of interest" description="Disordered" evidence="1">
    <location>
        <begin position="55"/>
        <end position="76"/>
    </location>
</feature>
<dbReference type="NCBIfam" id="TIGR03510">
    <property type="entry name" value="XapX"/>
    <property type="match status" value="1"/>
</dbReference>
<name>A0ABU9IYK5_9GAMM</name>
<proteinExistence type="predicted"/>
<dbReference type="PROSITE" id="PS51257">
    <property type="entry name" value="PROKAR_LIPOPROTEIN"/>
    <property type="match status" value="1"/>
</dbReference>
<dbReference type="EMBL" id="JBBWWT010000002">
    <property type="protein sequence ID" value="MEL1264024.1"/>
    <property type="molecule type" value="Genomic_DNA"/>
</dbReference>
<dbReference type="RefSeq" id="WP_341725202.1">
    <property type="nucleotide sequence ID" value="NZ_JBBWWT010000002.1"/>
</dbReference>
<reference evidence="3 4" key="1">
    <citation type="submission" date="2024-04" db="EMBL/GenBank/DDBJ databases">
        <title>Draft genome sequence of Pseudoxanthomonas putridarboris WD12.</title>
        <authorList>
            <person name="Oh J."/>
        </authorList>
    </citation>
    <scope>NUCLEOTIDE SEQUENCE [LARGE SCALE GENOMIC DNA]</scope>
    <source>
        <strain evidence="3 4">WD12</strain>
    </source>
</reference>
<dbReference type="InterPro" id="IPR020017">
    <property type="entry name" value="XapX_domain"/>
</dbReference>
<organism evidence="3 4">
    <name type="scientific">Pseudoxanthomonas putridarboris</name>
    <dbReference type="NCBI Taxonomy" id="752605"/>
    <lineage>
        <taxon>Bacteria</taxon>
        <taxon>Pseudomonadati</taxon>
        <taxon>Pseudomonadota</taxon>
        <taxon>Gammaproteobacteria</taxon>
        <taxon>Lysobacterales</taxon>
        <taxon>Lysobacteraceae</taxon>
        <taxon>Pseudoxanthomonas</taxon>
    </lineage>
</organism>
<feature type="compositionally biased region" description="Gly residues" evidence="1">
    <location>
        <begin position="62"/>
        <end position="76"/>
    </location>
</feature>
<feature type="transmembrane region" description="Helical" evidence="2">
    <location>
        <begin position="28"/>
        <end position="48"/>
    </location>
</feature>